<dbReference type="InterPro" id="IPR014795">
    <property type="entry name" value="TacA_1-like"/>
</dbReference>
<evidence type="ECO:0008006" key="9">
    <source>
        <dbReference type="Google" id="ProtNLM"/>
    </source>
</evidence>
<dbReference type="RefSeq" id="WP_121576643.1">
    <property type="nucleotide sequence ID" value="NZ_MJLZ01000077.1"/>
</dbReference>
<evidence type="ECO:0000313" key="8">
    <source>
        <dbReference type="Proteomes" id="UP000285648"/>
    </source>
</evidence>
<evidence type="ECO:0000256" key="3">
    <source>
        <dbReference type="ARBA" id="ARBA00023015"/>
    </source>
</evidence>
<dbReference type="SUPFAM" id="SSF47598">
    <property type="entry name" value="Ribbon-helix-helix"/>
    <property type="match status" value="1"/>
</dbReference>
<dbReference type="EMBL" id="MJLZ01000077">
    <property type="protein sequence ID" value="RLM18072.1"/>
    <property type="molecule type" value="Genomic_DNA"/>
</dbReference>
<dbReference type="InterPro" id="IPR010985">
    <property type="entry name" value="Ribbon_hlx_hlx"/>
</dbReference>
<keyword evidence="8" id="KW-1185">Reference proteome</keyword>
<dbReference type="Gene3D" id="1.20.5.780">
    <property type="entry name" value="Single helix bin"/>
    <property type="match status" value="1"/>
</dbReference>
<gene>
    <name evidence="7" type="ORF">BIY29_18685</name>
</gene>
<keyword evidence="1" id="KW-0678">Repressor</keyword>
<dbReference type="PANTHER" id="PTHR35401:SF1">
    <property type="entry name" value="CYTOPLASMIC PROTEIN"/>
    <property type="match status" value="1"/>
</dbReference>
<evidence type="ECO:0000256" key="4">
    <source>
        <dbReference type="ARBA" id="ARBA00023125"/>
    </source>
</evidence>
<dbReference type="Pfam" id="PF08681">
    <property type="entry name" value="TacA1"/>
    <property type="match status" value="1"/>
</dbReference>
<keyword evidence="2" id="KW-1277">Toxin-antitoxin system</keyword>
<keyword evidence="3" id="KW-0805">Transcription regulation</keyword>
<name>A0A421DJB5_9GAMM</name>
<protein>
    <recommendedName>
        <fullName evidence="9">CopG family transcriptional regulator</fullName>
    </recommendedName>
</protein>
<sequence>MKTETKEAPINIRAKHSQRELIDLAARLRCKSRTDFILEAACREAEEAILEKHLFVLTEQQFTDFIYMLDNQADAYNNVQRVLERKSPWE</sequence>
<comment type="similarity">
    <text evidence="6">Belongs to the TacA antitoxin family.</text>
</comment>
<evidence type="ECO:0000256" key="6">
    <source>
        <dbReference type="ARBA" id="ARBA00049988"/>
    </source>
</evidence>
<evidence type="ECO:0000256" key="2">
    <source>
        <dbReference type="ARBA" id="ARBA00022649"/>
    </source>
</evidence>
<comment type="caution">
    <text evidence="7">The sequence shown here is derived from an EMBL/GenBank/DDBJ whole genome shotgun (WGS) entry which is preliminary data.</text>
</comment>
<keyword evidence="4" id="KW-0238">DNA-binding</keyword>
<keyword evidence="5" id="KW-0804">Transcription</keyword>
<proteinExistence type="inferred from homology"/>
<dbReference type="Proteomes" id="UP000285648">
    <property type="component" value="Unassembled WGS sequence"/>
</dbReference>
<dbReference type="GO" id="GO:0003677">
    <property type="term" value="F:DNA binding"/>
    <property type="evidence" value="ECO:0007669"/>
    <property type="project" value="UniProtKB-KW"/>
</dbReference>
<dbReference type="PANTHER" id="PTHR35401">
    <property type="entry name" value="COPG FAMILY HELIX-TURN-HELIX PROTEIN-RELATED-RELATED"/>
    <property type="match status" value="1"/>
</dbReference>
<dbReference type="OrthoDB" id="5297163at2"/>
<reference evidence="7 8" key="1">
    <citation type="submission" date="2016-09" db="EMBL/GenBank/DDBJ databases">
        <authorList>
            <person name="Doonan J."/>
            <person name="Pachebat J.A."/>
            <person name="Golyshin P.N."/>
            <person name="Denman S."/>
            <person name="Mcdonald J.E."/>
        </authorList>
    </citation>
    <scope>NUCLEOTIDE SEQUENCE [LARGE SCALE GENOMIC DNA]</scope>
    <source>
        <strain evidence="7 8">NCPPB 3934</strain>
    </source>
</reference>
<accession>A0A421DJB5</accession>
<evidence type="ECO:0000313" key="7">
    <source>
        <dbReference type="EMBL" id="RLM18072.1"/>
    </source>
</evidence>
<dbReference type="AlphaFoldDB" id="A0A421DJB5"/>
<evidence type="ECO:0000256" key="1">
    <source>
        <dbReference type="ARBA" id="ARBA00022491"/>
    </source>
</evidence>
<evidence type="ECO:0000256" key="5">
    <source>
        <dbReference type="ARBA" id="ARBA00023163"/>
    </source>
</evidence>
<dbReference type="GO" id="GO:0006355">
    <property type="term" value="P:regulation of DNA-templated transcription"/>
    <property type="evidence" value="ECO:0007669"/>
    <property type="project" value="InterPro"/>
</dbReference>
<organism evidence="7 8">
    <name type="scientific">Brenneria alni</name>
    <dbReference type="NCBI Taxonomy" id="71656"/>
    <lineage>
        <taxon>Bacteria</taxon>
        <taxon>Pseudomonadati</taxon>
        <taxon>Pseudomonadota</taxon>
        <taxon>Gammaproteobacteria</taxon>
        <taxon>Enterobacterales</taxon>
        <taxon>Pectobacteriaceae</taxon>
        <taxon>Brenneria</taxon>
    </lineage>
</organism>